<reference evidence="4" key="1">
    <citation type="journal article" date="2014" name="Int. J. Syst. Evol. Microbiol.">
        <title>Complete genome of a new Firmicutes species belonging to the dominant human colonic microbiota ('Ruminococcus bicirculans') reveals two chromosomes and a selective capacity to utilize plant glucans.</title>
        <authorList>
            <consortium name="NISC Comparative Sequencing Program"/>
            <person name="Wegmann U."/>
            <person name="Louis P."/>
            <person name="Goesmann A."/>
            <person name="Henrissat B."/>
            <person name="Duncan S.H."/>
            <person name="Flint H.J."/>
        </authorList>
    </citation>
    <scope>NUCLEOTIDE SEQUENCE</scope>
    <source>
        <strain evidence="4">VKM Ac-1246</strain>
    </source>
</reference>
<dbReference type="PANTHER" id="PTHR42901:SF1">
    <property type="entry name" value="ALCOHOL DEHYDROGENASE"/>
    <property type="match status" value="1"/>
</dbReference>
<evidence type="ECO:0000313" key="5">
    <source>
        <dbReference type="Proteomes" id="UP001142292"/>
    </source>
</evidence>
<dbReference type="SUPFAM" id="SSF51735">
    <property type="entry name" value="NAD(P)-binding Rossmann-fold domains"/>
    <property type="match status" value="1"/>
</dbReference>
<dbReference type="Pfam" id="PF00106">
    <property type="entry name" value="adh_short"/>
    <property type="match status" value="1"/>
</dbReference>
<evidence type="ECO:0000313" key="4">
    <source>
        <dbReference type="EMBL" id="GLJ67558.1"/>
    </source>
</evidence>
<dbReference type="PANTHER" id="PTHR42901">
    <property type="entry name" value="ALCOHOL DEHYDROGENASE"/>
    <property type="match status" value="1"/>
</dbReference>
<reference evidence="4" key="2">
    <citation type="submission" date="2023-01" db="EMBL/GenBank/DDBJ databases">
        <authorList>
            <person name="Sun Q."/>
            <person name="Evtushenko L."/>
        </authorList>
    </citation>
    <scope>NUCLEOTIDE SEQUENCE</scope>
    <source>
        <strain evidence="4">VKM Ac-1246</strain>
    </source>
</reference>
<keyword evidence="2" id="KW-0560">Oxidoreductase</keyword>
<keyword evidence="5" id="KW-1185">Reference proteome</keyword>
<dbReference type="PRINTS" id="PR00080">
    <property type="entry name" value="SDRFAMILY"/>
</dbReference>
<evidence type="ECO:0000256" key="3">
    <source>
        <dbReference type="RuleBase" id="RU000363"/>
    </source>
</evidence>
<evidence type="ECO:0000256" key="2">
    <source>
        <dbReference type="ARBA" id="ARBA00023002"/>
    </source>
</evidence>
<organism evidence="4 5">
    <name type="scientific">Nocardioides luteus</name>
    <dbReference type="NCBI Taxonomy" id="1844"/>
    <lineage>
        <taxon>Bacteria</taxon>
        <taxon>Bacillati</taxon>
        <taxon>Actinomycetota</taxon>
        <taxon>Actinomycetes</taxon>
        <taxon>Propionibacteriales</taxon>
        <taxon>Nocardioidaceae</taxon>
        <taxon>Nocardioides</taxon>
    </lineage>
</organism>
<name>A0ABQ5STS0_9ACTN</name>
<dbReference type="PIRSF" id="PIRSF000126">
    <property type="entry name" value="11-beta-HSD1"/>
    <property type="match status" value="1"/>
</dbReference>
<dbReference type="EMBL" id="BSEL01000004">
    <property type="protein sequence ID" value="GLJ67558.1"/>
    <property type="molecule type" value="Genomic_DNA"/>
</dbReference>
<dbReference type="PRINTS" id="PR00081">
    <property type="entry name" value="GDHRDH"/>
</dbReference>
<dbReference type="InterPro" id="IPR002347">
    <property type="entry name" value="SDR_fam"/>
</dbReference>
<dbReference type="InterPro" id="IPR036291">
    <property type="entry name" value="NAD(P)-bd_dom_sf"/>
</dbReference>
<proteinExistence type="inferred from homology"/>
<accession>A0ABQ5STS0</accession>
<gene>
    <name evidence="4" type="ORF">GCM10017579_15940</name>
</gene>
<dbReference type="Proteomes" id="UP001142292">
    <property type="component" value="Unassembled WGS sequence"/>
</dbReference>
<protein>
    <submittedName>
        <fullName evidence="4">Short-chain dehydrogenase</fullName>
    </submittedName>
</protein>
<evidence type="ECO:0000256" key="1">
    <source>
        <dbReference type="ARBA" id="ARBA00006484"/>
    </source>
</evidence>
<sequence>MLITGASAGIGAEFARRLASRGSDLVLVARRADRLDALASQLRAAHGVAVTTLPMDLALPGVGQRLRSGLGDAGVEVTAVVNNAGFANSGLFHTEDLADLQKEIALDVSSVVEISHAFLPSLRGQEGGFLANVASMAAYQAGPRMAVYGACKAFVLSFTEALWYEARDTDLRVLALSPGATETEFFDIVGDAADGGSRRMAASDVVRTALSALDRRNPPPSVIAGRSNRLAATLGRLVGRRRSVEVVGGMMTRAHAAA</sequence>
<dbReference type="Gene3D" id="3.40.50.720">
    <property type="entry name" value="NAD(P)-binding Rossmann-like Domain"/>
    <property type="match status" value="1"/>
</dbReference>
<comment type="caution">
    <text evidence="4">The sequence shown here is derived from an EMBL/GenBank/DDBJ whole genome shotgun (WGS) entry which is preliminary data.</text>
</comment>
<comment type="similarity">
    <text evidence="1 3">Belongs to the short-chain dehydrogenases/reductases (SDR) family.</text>
</comment>